<feature type="compositionally biased region" description="Low complexity" evidence="1">
    <location>
        <begin position="305"/>
        <end position="345"/>
    </location>
</feature>
<feature type="region of interest" description="Disordered" evidence="1">
    <location>
        <begin position="81"/>
        <end position="126"/>
    </location>
</feature>
<protein>
    <submittedName>
        <fullName evidence="3">Negative elongation factor A</fullName>
    </submittedName>
</protein>
<evidence type="ECO:0000259" key="2">
    <source>
        <dbReference type="PROSITE" id="PS51838"/>
    </source>
</evidence>
<dbReference type="GO" id="GO:0003746">
    <property type="term" value="F:translation elongation factor activity"/>
    <property type="evidence" value="ECO:0007669"/>
    <property type="project" value="UniProtKB-KW"/>
</dbReference>
<comment type="caution">
    <text evidence="3">The sequence shown here is derived from an EMBL/GenBank/DDBJ whole genome shotgun (WGS) entry which is preliminary data.</text>
</comment>
<dbReference type="AlphaFoldDB" id="A0A5N5SIG3"/>
<evidence type="ECO:0000313" key="4">
    <source>
        <dbReference type="Proteomes" id="UP000326759"/>
    </source>
</evidence>
<feature type="compositionally biased region" description="Polar residues" evidence="1">
    <location>
        <begin position="104"/>
        <end position="120"/>
    </location>
</feature>
<proteinExistence type="predicted"/>
<keyword evidence="4" id="KW-1185">Reference proteome</keyword>
<dbReference type="Proteomes" id="UP000326759">
    <property type="component" value="Unassembled WGS sequence"/>
</dbReference>
<feature type="domain" description="HDAg" evidence="2">
    <location>
        <begin position="1"/>
        <end position="139"/>
    </location>
</feature>
<dbReference type="PANTHER" id="PTHR13328">
    <property type="entry name" value="NEGATIVE ELONGATION FACTOR A NELF-A"/>
    <property type="match status" value="1"/>
</dbReference>
<dbReference type="InterPro" id="IPR052828">
    <property type="entry name" value="NELF-A_domain"/>
</dbReference>
<dbReference type="Pfam" id="PF23553">
    <property type="entry name" value="NELF-A_N"/>
    <property type="match status" value="1"/>
</dbReference>
<dbReference type="GO" id="GO:0032021">
    <property type="term" value="C:NELF complex"/>
    <property type="evidence" value="ECO:0007669"/>
    <property type="project" value="TreeGrafter"/>
</dbReference>
<keyword evidence="3" id="KW-0648">Protein biosynthesis</keyword>
<dbReference type="PROSITE" id="PS51838">
    <property type="entry name" value="HDAG"/>
    <property type="match status" value="1"/>
</dbReference>
<reference evidence="3 4" key="1">
    <citation type="journal article" date="2019" name="PLoS Biol.">
        <title>Sex chromosomes control vertical transmission of feminizing Wolbachia symbionts in an isopod.</title>
        <authorList>
            <person name="Becking T."/>
            <person name="Chebbi M.A."/>
            <person name="Giraud I."/>
            <person name="Moumen B."/>
            <person name="Laverre T."/>
            <person name="Caubet Y."/>
            <person name="Peccoud J."/>
            <person name="Gilbert C."/>
            <person name="Cordaux R."/>
        </authorList>
    </citation>
    <scope>NUCLEOTIDE SEQUENCE [LARGE SCALE GENOMIC DNA]</scope>
    <source>
        <strain evidence="3">ANa2</strain>
        <tissue evidence="3">Whole body excluding digestive tract and cuticle</tissue>
    </source>
</reference>
<dbReference type="InterPro" id="IPR037517">
    <property type="entry name" value="HDAG_dom"/>
</dbReference>
<feature type="region of interest" description="Disordered" evidence="1">
    <location>
        <begin position="305"/>
        <end position="346"/>
    </location>
</feature>
<dbReference type="OrthoDB" id="2135488at2759"/>
<dbReference type="PANTHER" id="PTHR13328:SF4">
    <property type="entry name" value="NEGATIVE ELONGATION FACTOR A"/>
    <property type="match status" value="1"/>
</dbReference>
<evidence type="ECO:0000313" key="3">
    <source>
        <dbReference type="EMBL" id="KAB7493923.1"/>
    </source>
</evidence>
<dbReference type="InterPro" id="IPR056557">
    <property type="entry name" value="NELF-A_N"/>
</dbReference>
<sequence length="444" mass="48029">MTHDLISDMKKLVKKHSELGLLPMECNYLNRNAFLAAAGQQVPLTKHFALKRKPKAAALRMDLLNRSSDAQANVKKNQLPSVPVRSRGAPRKSDMTPMKGIPSRISSSGLRTSGLNTTPLSRPLARTNLNRKDGGIKLLEITESPVVVPQVLVVFAKFLIVYSQSFSASPGSTVTLGPLTVRSPLPTASTPSGGRATPIGTPVTITPQRIIVANSQGAGGTQTILYRTVSTTPGGYTHAELVQATPVSIAQGEVVSAPSGQPQYATLQPVQPDMIYTGVNLTTNSLAPNQTTQLIAVTPAAIASNNTSSNNTSNSNSTQVQQPSQVHSTPQPQQQPVQHAQPVQQKRNLSLTKEQMLEAQEMFRTSNKVTRPEKALILGFMAGSRDNPCPHLGNIVTIKLSEREEMVSQPDGSLIKMLAETHFQMNYNSGEWQRIRKYRALPVE</sequence>
<name>A0A5N5SIG3_9CRUS</name>
<keyword evidence="3" id="KW-0251">Elongation factor</keyword>
<evidence type="ECO:0000256" key="1">
    <source>
        <dbReference type="SAM" id="MobiDB-lite"/>
    </source>
</evidence>
<dbReference type="GO" id="GO:0034244">
    <property type="term" value="P:negative regulation of transcription elongation by RNA polymerase II"/>
    <property type="evidence" value="ECO:0007669"/>
    <property type="project" value="TreeGrafter"/>
</dbReference>
<organism evidence="3 4">
    <name type="scientific">Armadillidium nasatum</name>
    <dbReference type="NCBI Taxonomy" id="96803"/>
    <lineage>
        <taxon>Eukaryota</taxon>
        <taxon>Metazoa</taxon>
        <taxon>Ecdysozoa</taxon>
        <taxon>Arthropoda</taxon>
        <taxon>Crustacea</taxon>
        <taxon>Multicrustacea</taxon>
        <taxon>Malacostraca</taxon>
        <taxon>Eumalacostraca</taxon>
        <taxon>Peracarida</taxon>
        <taxon>Isopoda</taxon>
        <taxon>Oniscidea</taxon>
        <taxon>Crinocheta</taxon>
        <taxon>Armadillidiidae</taxon>
        <taxon>Armadillidium</taxon>
    </lineage>
</organism>
<dbReference type="EMBL" id="SEYY01024766">
    <property type="protein sequence ID" value="KAB7493923.1"/>
    <property type="molecule type" value="Genomic_DNA"/>
</dbReference>
<accession>A0A5N5SIG3</accession>
<gene>
    <name evidence="3" type="primary">Nelf-A_0</name>
    <name evidence="3" type="ORF">Anas_00921</name>
</gene>